<accession>A0A1F8DSY6</accession>
<organism evidence="1 2">
    <name type="scientific">Candidatus Wolfebacteria bacterium RIFCSPLOWO2_01_FULL_45_19</name>
    <dbReference type="NCBI Taxonomy" id="1802557"/>
    <lineage>
        <taxon>Bacteria</taxon>
        <taxon>Candidatus Wolfeibacteriota</taxon>
    </lineage>
</organism>
<gene>
    <name evidence="1" type="ORF">A3A20_02095</name>
</gene>
<proteinExistence type="predicted"/>
<dbReference type="EMBL" id="MGIR01000001">
    <property type="protein sequence ID" value="OGM91704.1"/>
    <property type="molecule type" value="Genomic_DNA"/>
</dbReference>
<dbReference type="AlphaFoldDB" id="A0A1F8DSY6"/>
<dbReference type="STRING" id="1802557.A3A20_02095"/>
<protein>
    <submittedName>
        <fullName evidence="1">Uncharacterized protein</fullName>
    </submittedName>
</protein>
<comment type="caution">
    <text evidence="1">The sequence shown here is derived from an EMBL/GenBank/DDBJ whole genome shotgun (WGS) entry which is preliminary data.</text>
</comment>
<reference evidence="1 2" key="1">
    <citation type="journal article" date="2016" name="Nat. Commun.">
        <title>Thousands of microbial genomes shed light on interconnected biogeochemical processes in an aquifer system.</title>
        <authorList>
            <person name="Anantharaman K."/>
            <person name="Brown C.T."/>
            <person name="Hug L.A."/>
            <person name="Sharon I."/>
            <person name="Castelle C.J."/>
            <person name="Probst A.J."/>
            <person name="Thomas B.C."/>
            <person name="Singh A."/>
            <person name="Wilkins M.J."/>
            <person name="Karaoz U."/>
            <person name="Brodie E.L."/>
            <person name="Williams K.H."/>
            <person name="Hubbard S.S."/>
            <person name="Banfield J.F."/>
        </authorList>
    </citation>
    <scope>NUCLEOTIDE SEQUENCE [LARGE SCALE GENOMIC DNA]</scope>
</reference>
<sequence>MEFHWTHHARAKMKFYRLSEQRVRGIINSPKRVEQGIAPATTAAMQGVGSKNHPYEIWVMFRKATKNKQQETRIISAWRYPGITKPGEPLPEKILQEISEIEKLKD</sequence>
<name>A0A1F8DSY6_9BACT</name>
<dbReference type="Proteomes" id="UP000178946">
    <property type="component" value="Unassembled WGS sequence"/>
</dbReference>
<evidence type="ECO:0000313" key="1">
    <source>
        <dbReference type="EMBL" id="OGM91704.1"/>
    </source>
</evidence>
<evidence type="ECO:0000313" key="2">
    <source>
        <dbReference type="Proteomes" id="UP000178946"/>
    </source>
</evidence>